<gene>
    <name evidence="2" type="ORF">MA16_Dca002886</name>
</gene>
<proteinExistence type="predicted"/>
<name>A0A2I0X8Y4_9ASPA</name>
<dbReference type="InterPro" id="IPR036397">
    <property type="entry name" value="RNaseH_sf"/>
</dbReference>
<keyword evidence="3" id="KW-1185">Reference proteome</keyword>
<dbReference type="Pfam" id="PF13456">
    <property type="entry name" value="RVT_3"/>
    <property type="match status" value="1"/>
</dbReference>
<dbReference type="GO" id="GO:0004523">
    <property type="term" value="F:RNA-DNA hybrid ribonuclease activity"/>
    <property type="evidence" value="ECO:0007669"/>
    <property type="project" value="InterPro"/>
</dbReference>
<protein>
    <recommendedName>
        <fullName evidence="1">RNase H type-1 domain-containing protein</fullName>
    </recommendedName>
</protein>
<dbReference type="EMBL" id="KZ502052">
    <property type="protein sequence ID" value="PKU84373.1"/>
    <property type="molecule type" value="Genomic_DNA"/>
</dbReference>
<organism evidence="2 3">
    <name type="scientific">Dendrobium catenatum</name>
    <dbReference type="NCBI Taxonomy" id="906689"/>
    <lineage>
        <taxon>Eukaryota</taxon>
        <taxon>Viridiplantae</taxon>
        <taxon>Streptophyta</taxon>
        <taxon>Embryophyta</taxon>
        <taxon>Tracheophyta</taxon>
        <taxon>Spermatophyta</taxon>
        <taxon>Magnoliopsida</taxon>
        <taxon>Liliopsida</taxon>
        <taxon>Asparagales</taxon>
        <taxon>Orchidaceae</taxon>
        <taxon>Epidendroideae</taxon>
        <taxon>Malaxideae</taxon>
        <taxon>Dendrobiinae</taxon>
        <taxon>Dendrobium</taxon>
    </lineage>
</organism>
<evidence type="ECO:0000313" key="3">
    <source>
        <dbReference type="Proteomes" id="UP000233837"/>
    </source>
</evidence>
<sequence>MLAIQYIGKLALDWMLEHEGIIVESDNASVIDFMQNFKARRLWKQKYEDAEDWSWLRSFQHIIFVHTYRRFNMAAHYCAHRAIEDNFLWDIGDSNICIPQEFLDILEDDSSSFV</sequence>
<accession>A0A2I0X8Y4</accession>
<dbReference type="AlphaFoldDB" id="A0A2I0X8Y4"/>
<reference evidence="2 3" key="1">
    <citation type="journal article" date="2016" name="Sci. Rep.">
        <title>The Dendrobium catenatum Lindl. genome sequence provides insights into polysaccharide synthase, floral development and adaptive evolution.</title>
        <authorList>
            <person name="Zhang G.Q."/>
            <person name="Xu Q."/>
            <person name="Bian C."/>
            <person name="Tsai W.C."/>
            <person name="Yeh C.M."/>
            <person name="Liu K.W."/>
            <person name="Yoshida K."/>
            <person name="Zhang L.S."/>
            <person name="Chang S.B."/>
            <person name="Chen F."/>
            <person name="Shi Y."/>
            <person name="Su Y.Y."/>
            <person name="Zhang Y.Q."/>
            <person name="Chen L.J."/>
            <person name="Yin Y."/>
            <person name="Lin M."/>
            <person name="Huang H."/>
            <person name="Deng H."/>
            <person name="Wang Z.W."/>
            <person name="Zhu S.L."/>
            <person name="Zhao X."/>
            <person name="Deng C."/>
            <person name="Niu S.C."/>
            <person name="Huang J."/>
            <person name="Wang M."/>
            <person name="Liu G.H."/>
            <person name="Yang H.J."/>
            <person name="Xiao X.J."/>
            <person name="Hsiao Y.Y."/>
            <person name="Wu W.L."/>
            <person name="Chen Y.Y."/>
            <person name="Mitsuda N."/>
            <person name="Ohme-Takagi M."/>
            <person name="Luo Y.B."/>
            <person name="Van de Peer Y."/>
            <person name="Liu Z.J."/>
        </authorList>
    </citation>
    <scope>NUCLEOTIDE SEQUENCE [LARGE SCALE GENOMIC DNA]</scope>
    <source>
        <tissue evidence="2">The whole plant</tissue>
    </source>
</reference>
<dbReference type="Gene3D" id="3.30.420.10">
    <property type="entry name" value="Ribonuclease H-like superfamily/Ribonuclease H"/>
    <property type="match status" value="1"/>
</dbReference>
<evidence type="ECO:0000259" key="1">
    <source>
        <dbReference type="Pfam" id="PF13456"/>
    </source>
</evidence>
<reference evidence="2 3" key="2">
    <citation type="journal article" date="2017" name="Nature">
        <title>The Apostasia genome and the evolution of orchids.</title>
        <authorList>
            <person name="Zhang G.Q."/>
            <person name="Liu K.W."/>
            <person name="Li Z."/>
            <person name="Lohaus R."/>
            <person name="Hsiao Y.Y."/>
            <person name="Niu S.C."/>
            <person name="Wang J.Y."/>
            <person name="Lin Y.C."/>
            <person name="Xu Q."/>
            <person name="Chen L.J."/>
            <person name="Yoshida K."/>
            <person name="Fujiwara S."/>
            <person name="Wang Z.W."/>
            <person name="Zhang Y.Q."/>
            <person name="Mitsuda N."/>
            <person name="Wang M."/>
            <person name="Liu G.H."/>
            <person name="Pecoraro L."/>
            <person name="Huang H.X."/>
            <person name="Xiao X.J."/>
            <person name="Lin M."/>
            <person name="Wu X.Y."/>
            <person name="Wu W.L."/>
            <person name="Chen Y.Y."/>
            <person name="Chang S.B."/>
            <person name="Sakamoto S."/>
            <person name="Ohme-Takagi M."/>
            <person name="Yagi M."/>
            <person name="Zeng S.J."/>
            <person name="Shen C.Y."/>
            <person name="Yeh C.M."/>
            <person name="Luo Y.B."/>
            <person name="Tsai W.C."/>
            <person name="Van de Peer Y."/>
            <person name="Liu Z.J."/>
        </authorList>
    </citation>
    <scope>NUCLEOTIDE SEQUENCE [LARGE SCALE GENOMIC DNA]</scope>
    <source>
        <tissue evidence="2">The whole plant</tissue>
    </source>
</reference>
<dbReference type="GO" id="GO:0003676">
    <property type="term" value="F:nucleic acid binding"/>
    <property type="evidence" value="ECO:0007669"/>
    <property type="project" value="InterPro"/>
</dbReference>
<dbReference type="Proteomes" id="UP000233837">
    <property type="component" value="Unassembled WGS sequence"/>
</dbReference>
<feature type="domain" description="RNase H type-1" evidence="1">
    <location>
        <begin position="13"/>
        <end position="82"/>
    </location>
</feature>
<evidence type="ECO:0000313" key="2">
    <source>
        <dbReference type="EMBL" id="PKU84373.1"/>
    </source>
</evidence>
<dbReference type="InterPro" id="IPR002156">
    <property type="entry name" value="RNaseH_domain"/>
</dbReference>